<dbReference type="EMBL" id="CP101740">
    <property type="protein sequence ID" value="UUL83353.1"/>
    <property type="molecule type" value="Genomic_DNA"/>
</dbReference>
<dbReference type="CDD" id="cd06151">
    <property type="entry name" value="YjgF_YER057c_UK114_like_3"/>
    <property type="match status" value="1"/>
</dbReference>
<dbReference type="InterPro" id="IPR006175">
    <property type="entry name" value="YjgF/YER057c/UK114"/>
</dbReference>
<feature type="signal peptide" evidence="1">
    <location>
        <begin position="1"/>
        <end position="22"/>
    </location>
</feature>
<protein>
    <submittedName>
        <fullName evidence="2">RidA family protein</fullName>
    </submittedName>
</protein>
<evidence type="ECO:0000256" key="1">
    <source>
        <dbReference type="SAM" id="SignalP"/>
    </source>
</evidence>
<organism evidence="2 3">
    <name type="scientific">Sphingomonas qomolangmaensis</name>
    <dbReference type="NCBI Taxonomy" id="2918765"/>
    <lineage>
        <taxon>Bacteria</taxon>
        <taxon>Pseudomonadati</taxon>
        <taxon>Pseudomonadota</taxon>
        <taxon>Alphaproteobacteria</taxon>
        <taxon>Sphingomonadales</taxon>
        <taxon>Sphingomonadaceae</taxon>
        <taxon>Sphingomonas</taxon>
    </lineage>
</organism>
<dbReference type="Gene3D" id="3.30.1330.40">
    <property type="entry name" value="RutC-like"/>
    <property type="match status" value="1"/>
</dbReference>
<dbReference type="Proteomes" id="UP001058533">
    <property type="component" value="Chromosome"/>
</dbReference>
<gene>
    <name evidence="2" type="ORF">NMP03_03730</name>
</gene>
<keyword evidence="1" id="KW-0732">Signal</keyword>
<dbReference type="InterPro" id="IPR035959">
    <property type="entry name" value="RutC-like_sf"/>
</dbReference>
<proteinExistence type="predicted"/>
<dbReference type="PANTHER" id="PTHR11803:SF59">
    <property type="entry name" value="ENDORIBONUCLEASE"/>
    <property type="match status" value="1"/>
</dbReference>
<accession>A0ABY5L8R6</accession>
<dbReference type="PANTHER" id="PTHR11803">
    <property type="entry name" value="2-IMINOBUTANOATE/2-IMINOPROPANOATE DEAMINASE RIDA"/>
    <property type="match status" value="1"/>
</dbReference>
<evidence type="ECO:0000313" key="3">
    <source>
        <dbReference type="Proteomes" id="UP001058533"/>
    </source>
</evidence>
<name>A0ABY5L8R6_9SPHN</name>
<dbReference type="SUPFAM" id="SSF55298">
    <property type="entry name" value="YjgF-like"/>
    <property type="match status" value="1"/>
</dbReference>
<reference evidence="2" key="1">
    <citation type="submission" date="2022-07" db="EMBL/GenBank/DDBJ databases">
        <title>Sphingomonas sp. nov., a novel bacterium isolated from the north slope of the Mount Everest.</title>
        <authorList>
            <person name="Cui X."/>
            <person name="Liu Y."/>
        </authorList>
    </citation>
    <scope>NUCLEOTIDE SEQUENCE</scope>
    <source>
        <strain evidence="2">S5-59</strain>
    </source>
</reference>
<sequence length="169" mass="17461">MTLRTIAAGLLLAGALAAPAGAQVVRHQNPGTTPSLILQAVTVPPGAETLVLSGQLPAAIDPSQPPTSWESFGDTKTQTISILNKIKAILASKGYAMSDVIKLTVFVTADPARTDGKMDFAGMNEGFKQFFGTAENPNTVARSTVQVAGLAGPNFLVEIEATAAKMPAK</sequence>
<keyword evidence="3" id="KW-1185">Reference proteome</keyword>
<dbReference type="RefSeq" id="WP_256507194.1">
    <property type="nucleotide sequence ID" value="NZ_CP101740.1"/>
</dbReference>
<feature type="chain" id="PRO_5047194108" evidence="1">
    <location>
        <begin position="23"/>
        <end position="169"/>
    </location>
</feature>
<evidence type="ECO:0000313" key="2">
    <source>
        <dbReference type="EMBL" id="UUL83353.1"/>
    </source>
</evidence>
<dbReference type="Pfam" id="PF01042">
    <property type="entry name" value="Ribonuc_L-PSP"/>
    <property type="match status" value="1"/>
</dbReference>